<reference evidence="1" key="2">
    <citation type="journal article" date="2022" name="Microbiol. Resour. Announc.">
        <title>Metagenome Sequencing to Explore Phylogenomics of Terrestrial Cyanobacteria.</title>
        <authorList>
            <person name="Ward R.D."/>
            <person name="Stajich J.E."/>
            <person name="Johansen J.R."/>
            <person name="Huntemann M."/>
            <person name="Clum A."/>
            <person name="Foster B."/>
            <person name="Foster B."/>
            <person name="Roux S."/>
            <person name="Palaniappan K."/>
            <person name="Varghese N."/>
            <person name="Mukherjee S."/>
            <person name="Reddy T.B.K."/>
            <person name="Daum C."/>
            <person name="Copeland A."/>
            <person name="Chen I.A."/>
            <person name="Ivanova N.N."/>
            <person name="Kyrpides N.C."/>
            <person name="Shapiro N."/>
            <person name="Eloe-Fadrosh E.A."/>
            <person name="Pietrasiak N."/>
        </authorList>
    </citation>
    <scope>NUCLEOTIDE SEQUENCE</scope>
    <source>
        <strain evidence="1">GSE-NOS-MK-12-04C</strain>
    </source>
</reference>
<comment type="caution">
    <text evidence="1">The sequence shown here is derived from an EMBL/GenBank/DDBJ whole genome shotgun (WGS) entry which is preliminary data.</text>
</comment>
<sequence length="449" mass="50275">MSIKCCDFLLLKEGSVGAVALDSFVECEQKVTAQSTTEAVKSLFSLSTMGLTPYLTADFQPKQQQEKDIPSQAVNMILSLGFQYQIFPSWRDKTNCSRFGYNNNYVSLMESDEVNFGYISFRSWIRTMGKLLPFDVVKAALEKNSCFLPANDSIQAEVCGIVREAWLDWGLGVILVRKSANGNWQKINSSSDRQISDISDLEDDSRLVQEIPISNAHYDLINAVTVTYISRPEDTKVARNDLYINFTLSSSEHIFQGSKGEGLCYYCNDPAPLGDCWQMITTLVSFGFAHPDNFLVNRAENVWMMTDISTLRVNNAVKSRTDNKGISADLTGVFKNAMWYIITSSDASKALLFDTNLMECETNCSAEASFRYFLTPYEGTMFLSIDHLWETLGYITQLLTYSTLQVNEVHPLPLARGGLGRGISVPHKVEICCIISTNQISKTGESNLY</sequence>
<reference evidence="1" key="1">
    <citation type="submission" date="2021-05" db="EMBL/GenBank/DDBJ databases">
        <authorList>
            <person name="Pietrasiak N."/>
            <person name="Ward R."/>
            <person name="Stajich J.E."/>
            <person name="Kurbessoian T."/>
        </authorList>
    </citation>
    <scope>NUCLEOTIDE SEQUENCE</scope>
    <source>
        <strain evidence="1">GSE-NOS-MK-12-04C</strain>
    </source>
</reference>
<gene>
    <name evidence="1" type="ORF">KME60_09820</name>
</gene>
<name>A0A951QKR9_9CYAN</name>
<organism evidence="1 2">
    <name type="scientific">Cyanomargarita calcarea GSE-NOS-MK-12-04C</name>
    <dbReference type="NCBI Taxonomy" id="2839659"/>
    <lineage>
        <taxon>Bacteria</taxon>
        <taxon>Bacillati</taxon>
        <taxon>Cyanobacteriota</taxon>
        <taxon>Cyanophyceae</taxon>
        <taxon>Nostocales</taxon>
        <taxon>Cyanomargaritaceae</taxon>
        <taxon>Cyanomargarita</taxon>
    </lineage>
</organism>
<dbReference type="EMBL" id="JAHHGZ010000008">
    <property type="protein sequence ID" value="MBW4667716.1"/>
    <property type="molecule type" value="Genomic_DNA"/>
</dbReference>
<accession>A0A951QKR9</accession>
<proteinExistence type="predicted"/>
<protein>
    <submittedName>
        <fullName evidence="1">Uncharacterized protein</fullName>
    </submittedName>
</protein>
<dbReference type="AlphaFoldDB" id="A0A951QKR9"/>
<dbReference type="Proteomes" id="UP000729701">
    <property type="component" value="Unassembled WGS sequence"/>
</dbReference>
<evidence type="ECO:0000313" key="1">
    <source>
        <dbReference type="EMBL" id="MBW4667716.1"/>
    </source>
</evidence>
<evidence type="ECO:0000313" key="2">
    <source>
        <dbReference type="Proteomes" id="UP000729701"/>
    </source>
</evidence>